<protein>
    <recommendedName>
        <fullName evidence="3">HIT domain-containing protein</fullName>
    </recommendedName>
</protein>
<dbReference type="Gene3D" id="3.30.428.10">
    <property type="entry name" value="HIT-like"/>
    <property type="match status" value="1"/>
</dbReference>
<reference evidence="2" key="1">
    <citation type="submission" date="2017-09" db="EMBL/GenBank/DDBJ databases">
        <title>Depth-based differentiation of microbial function through sediment-hosted aquifers and enrichment of novel symbionts in the deep terrestrial subsurface.</title>
        <authorList>
            <person name="Probst A.J."/>
            <person name="Ladd B."/>
            <person name="Jarett J.K."/>
            <person name="Geller-Mcgrath D.E."/>
            <person name="Sieber C.M.K."/>
            <person name="Emerson J.B."/>
            <person name="Anantharaman K."/>
            <person name="Thomas B.C."/>
            <person name="Malmstrom R."/>
            <person name="Stieglmeier M."/>
            <person name="Klingl A."/>
            <person name="Woyke T."/>
            <person name="Ryan C.M."/>
            <person name="Banfield J.F."/>
        </authorList>
    </citation>
    <scope>NUCLEOTIDE SEQUENCE [LARGE SCALE GENOMIC DNA]</scope>
</reference>
<dbReference type="EMBL" id="PFEN01000044">
    <property type="protein sequence ID" value="PJE69406.1"/>
    <property type="molecule type" value="Genomic_DNA"/>
</dbReference>
<dbReference type="InterPro" id="IPR036265">
    <property type="entry name" value="HIT-like_sf"/>
</dbReference>
<name>A0A2H9T0Y6_9BACT</name>
<comment type="caution">
    <text evidence="1">The sequence shown here is derived from an EMBL/GenBank/DDBJ whole genome shotgun (WGS) entry which is preliminary data.</text>
</comment>
<dbReference type="SUPFAM" id="SSF54197">
    <property type="entry name" value="HIT-like"/>
    <property type="match status" value="1"/>
</dbReference>
<evidence type="ECO:0000313" key="1">
    <source>
        <dbReference type="EMBL" id="PJE69406.1"/>
    </source>
</evidence>
<dbReference type="Proteomes" id="UP000236946">
    <property type="component" value="Unassembled WGS sequence"/>
</dbReference>
<dbReference type="AlphaFoldDB" id="A0A2H9T0Y6"/>
<accession>A0A2H9T0Y6</accession>
<sequence length="145" mass="16742">MKNGFVNLRSARSKEYKDVLETIAKTKKCPFCKKNFKYHQRPILKKENGWFITESSWPYKNTKRHLLIITEKHKESFADLKTSDFQTIANLANWAIKKYKIKGGALILRFGKPAYTGATVNHLHFHIIVPEIGAKKAEVVHFPIG</sequence>
<dbReference type="Pfam" id="PF11969">
    <property type="entry name" value="DcpS_C"/>
    <property type="match status" value="1"/>
</dbReference>
<proteinExistence type="predicted"/>
<organism evidence="1 2">
    <name type="scientific">Candidatus Staskawiczbacteria bacterium CG10_big_fil_rev_8_21_14_0_10_38_10</name>
    <dbReference type="NCBI Taxonomy" id="1974891"/>
    <lineage>
        <taxon>Bacteria</taxon>
        <taxon>Candidatus Staskawicziibacteriota</taxon>
    </lineage>
</organism>
<evidence type="ECO:0008006" key="3">
    <source>
        <dbReference type="Google" id="ProtNLM"/>
    </source>
</evidence>
<evidence type="ECO:0000313" key="2">
    <source>
        <dbReference type="Proteomes" id="UP000236946"/>
    </source>
</evidence>
<gene>
    <name evidence="1" type="ORF">COU98_02315</name>
</gene>